<feature type="domain" description="3-keto-alpha-glucoside-1,2-lyase/3-keto-2-hydroxy-glucal hydratase" evidence="1">
    <location>
        <begin position="266"/>
        <end position="450"/>
    </location>
</feature>
<evidence type="ECO:0000259" key="1">
    <source>
        <dbReference type="Pfam" id="PF06439"/>
    </source>
</evidence>
<name>A0A518HP33_9BACT</name>
<dbReference type="InterPro" id="IPR010496">
    <property type="entry name" value="AL/BT2_dom"/>
</dbReference>
<dbReference type="CDD" id="cd01828">
    <property type="entry name" value="sialate_O-acetylesterase_like2"/>
    <property type="match status" value="1"/>
</dbReference>
<gene>
    <name evidence="3" type="primary">tesA_2</name>
    <name evidence="3" type="ORF">Enr13x_24520</name>
</gene>
<dbReference type="InterPro" id="IPR036514">
    <property type="entry name" value="SGNH_hydro_sf"/>
</dbReference>
<proteinExistence type="predicted"/>
<dbReference type="Gene3D" id="2.60.120.560">
    <property type="entry name" value="Exo-inulinase, domain 1"/>
    <property type="match status" value="2"/>
</dbReference>
<keyword evidence="4" id="KW-1185">Reference proteome</keyword>
<reference evidence="3 4" key="1">
    <citation type="submission" date="2019-03" db="EMBL/GenBank/DDBJ databases">
        <title>Deep-cultivation of Planctomycetes and their phenomic and genomic characterization uncovers novel biology.</title>
        <authorList>
            <person name="Wiegand S."/>
            <person name="Jogler M."/>
            <person name="Boedeker C."/>
            <person name="Pinto D."/>
            <person name="Vollmers J."/>
            <person name="Rivas-Marin E."/>
            <person name="Kohn T."/>
            <person name="Peeters S.H."/>
            <person name="Heuer A."/>
            <person name="Rast P."/>
            <person name="Oberbeckmann S."/>
            <person name="Bunk B."/>
            <person name="Jeske O."/>
            <person name="Meyerdierks A."/>
            <person name="Storesund J.E."/>
            <person name="Kallscheuer N."/>
            <person name="Luecker S."/>
            <person name="Lage O.M."/>
            <person name="Pohl T."/>
            <person name="Merkel B.J."/>
            <person name="Hornburger P."/>
            <person name="Mueller R.-W."/>
            <person name="Bruemmer F."/>
            <person name="Labrenz M."/>
            <person name="Spormann A.M."/>
            <person name="Op den Camp H."/>
            <person name="Overmann J."/>
            <person name="Amann R."/>
            <person name="Jetten M.S.M."/>
            <person name="Mascher T."/>
            <person name="Medema M.H."/>
            <person name="Devos D.P."/>
            <person name="Kaster A.-K."/>
            <person name="Ovreas L."/>
            <person name="Rohde M."/>
            <person name="Galperin M.Y."/>
            <person name="Jogler C."/>
        </authorList>
    </citation>
    <scope>NUCLEOTIDE SEQUENCE [LARGE SCALE GENOMIC DNA]</scope>
    <source>
        <strain evidence="3 4">Enr13</strain>
    </source>
</reference>
<dbReference type="RefSeq" id="WP_145386197.1">
    <property type="nucleotide sequence ID" value="NZ_CP037423.1"/>
</dbReference>
<accession>A0A518HP33</accession>
<keyword evidence="3" id="KW-0378">Hydrolase</keyword>
<dbReference type="PANTHER" id="PTHR30383">
    <property type="entry name" value="THIOESTERASE 1/PROTEASE 1/LYSOPHOSPHOLIPASE L1"/>
    <property type="match status" value="1"/>
</dbReference>
<dbReference type="EMBL" id="CP037423">
    <property type="protein sequence ID" value="QDV42604.1"/>
    <property type="molecule type" value="Genomic_DNA"/>
</dbReference>
<dbReference type="Pfam" id="PF13472">
    <property type="entry name" value="Lipase_GDSL_2"/>
    <property type="match status" value="1"/>
</dbReference>
<feature type="domain" description="SGNH hydrolase-type esterase" evidence="2">
    <location>
        <begin position="79"/>
        <end position="237"/>
    </location>
</feature>
<dbReference type="KEGG" id="snep:Enr13x_24520"/>
<protein>
    <submittedName>
        <fullName evidence="3">Acyl-CoA thioesterase I</fullName>
        <ecNumber evidence="3">3.1.2.-</ecNumber>
    </submittedName>
</protein>
<dbReference type="Proteomes" id="UP000319004">
    <property type="component" value="Chromosome"/>
</dbReference>
<evidence type="ECO:0000259" key="2">
    <source>
        <dbReference type="Pfam" id="PF13472"/>
    </source>
</evidence>
<dbReference type="OrthoDB" id="2513075at2"/>
<dbReference type="AlphaFoldDB" id="A0A518HP33"/>
<dbReference type="Gene3D" id="3.40.50.1110">
    <property type="entry name" value="SGNH hydrolase"/>
    <property type="match status" value="1"/>
</dbReference>
<dbReference type="SUPFAM" id="SSF52266">
    <property type="entry name" value="SGNH hydrolase"/>
    <property type="match status" value="1"/>
</dbReference>
<evidence type="ECO:0000313" key="3">
    <source>
        <dbReference type="EMBL" id="QDV42604.1"/>
    </source>
</evidence>
<dbReference type="Pfam" id="PF06439">
    <property type="entry name" value="3keto-disac_hyd"/>
    <property type="match status" value="1"/>
</dbReference>
<dbReference type="PANTHER" id="PTHR30383:SF32">
    <property type="entry name" value="SGNH-HYDROLASE"/>
    <property type="match status" value="1"/>
</dbReference>
<dbReference type="InterPro" id="IPR051532">
    <property type="entry name" value="Ester_Hydrolysis_Enzymes"/>
</dbReference>
<sequence length="454" mass="50650">MIRQLLLYLVLVPTAVGVCVPSFGQDSQQATELRFAIPPDDALPGTGPMRRSDWFKNVWNRRRTTFASNRAASEDAVVFLGDSITQGWRDDFSGALQGVTKANRGISGDTTRGMLYRLEEDVTSLNPAAVVMLMGTNDLEEQASPEQIAGNVKLILGKLKAHNPQMPIVLCEVFPSSASKARPADKIKEINQLYRALARGDRQITVIDTWTLFADENGDAKKVEFPDLLHPNALGYAKWEAALRPIFATLGLHETEPDAFKIEPDAIALFGGTDLSGWGYRRSTDQMRKSRDRWIPKTNGAVVWPLVEQDIAFDGMPSTPDDRYRAIAGRLVVTTPPEGRKIQQLWTTKEFDDDFQLILEFRATPMADSGVFVRGKQLQCRDYALAGPYKSLENYRQGDWNELVITVRGTSAHCTCNGEVIEEAFAVPESGPIGLEGDRGQVEYRRIRMRKLEN</sequence>
<evidence type="ECO:0000313" key="4">
    <source>
        <dbReference type="Proteomes" id="UP000319004"/>
    </source>
</evidence>
<dbReference type="InterPro" id="IPR013830">
    <property type="entry name" value="SGNH_hydro"/>
</dbReference>
<dbReference type="GO" id="GO:0004622">
    <property type="term" value="F:phosphatidylcholine lysophospholipase activity"/>
    <property type="evidence" value="ECO:0007669"/>
    <property type="project" value="TreeGrafter"/>
</dbReference>
<organism evidence="3 4">
    <name type="scientific">Stieleria neptunia</name>
    <dbReference type="NCBI Taxonomy" id="2527979"/>
    <lineage>
        <taxon>Bacteria</taxon>
        <taxon>Pseudomonadati</taxon>
        <taxon>Planctomycetota</taxon>
        <taxon>Planctomycetia</taxon>
        <taxon>Pirellulales</taxon>
        <taxon>Pirellulaceae</taxon>
        <taxon>Stieleria</taxon>
    </lineage>
</organism>
<dbReference type="EC" id="3.1.2.-" evidence="3"/>